<comment type="caution">
    <text evidence="1">The sequence shown here is derived from an EMBL/GenBank/DDBJ whole genome shotgun (WGS) entry which is preliminary data.</text>
</comment>
<dbReference type="EMBL" id="POTX01000127">
    <property type="protein sequence ID" value="PZF93162.1"/>
    <property type="molecule type" value="Genomic_DNA"/>
</dbReference>
<dbReference type="RefSeq" id="WP_111244514.1">
    <property type="nucleotide sequence ID" value="NZ_AP023358.1"/>
</dbReference>
<gene>
    <name evidence="1" type="ORF">C1I93_18290</name>
</gene>
<dbReference type="Proteomes" id="UP000248627">
    <property type="component" value="Unassembled WGS sequence"/>
</dbReference>
<organism evidence="1 2">
    <name type="scientific">Micromonospora endophytica</name>
    <dbReference type="NCBI Taxonomy" id="515350"/>
    <lineage>
        <taxon>Bacteria</taxon>
        <taxon>Bacillati</taxon>
        <taxon>Actinomycetota</taxon>
        <taxon>Actinomycetes</taxon>
        <taxon>Micromonosporales</taxon>
        <taxon>Micromonosporaceae</taxon>
        <taxon>Micromonospora</taxon>
    </lineage>
</organism>
<accession>A0A2W2C3P9</accession>
<protein>
    <submittedName>
        <fullName evidence="1">Uncharacterized protein</fullName>
    </submittedName>
</protein>
<sequence>MRAGELLGRTAYDERGHRLGRVVDLVVRGTPGGPLRLTDLVVTRHWYGRLSGRLIGSERHPSGPWAIRAAARLLGRSTVQVPLHRVRLDPPLPDAPPPDPPPG</sequence>
<keyword evidence="2" id="KW-1185">Reference proteome</keyword>
<reference evidence="1 2" key="1">
    <citation type="submission" date="2018-01" db="EMBL/GenBank/DDBJ databases">
        <title>Draft genome sequence of Jishengella endophytica.</title>
        <authorList>
            <person name="Sahin N."/>
            <person name="Ay H."/>
            <person name="Saygin H."/>
        </authorList>
    </citation>
    <scope>NUCLEOTIDE SEQUENCE [LARGE SCALE GENOMIC DNA]</scope>
    <source>
        <strain evidence="1 2">DSM 45430</strain>
    </source>
</reference>
<evidence type="ECO:0000313" key="2">
    <source>
        <dbReference type="Proteomes" id="UP000248627"/>
    </source>
</evidence>
<dbReference type="AlphaFoldDB" id="A0A2W2C3P9"/>
<proteinExistence type="predicted"/>
<name>A0A2W2C3P9_9ACTN</name>
<evidence type="ECO:0000313" key="1">
    <source>
        <dbReference type="EMBL" id="PZF93162.1"/>
    </source>
</evidence>
<dbReference type="OrthoDB" id="3402996at2"/>